<organism evidence="2 3">
    <name type="scientific">Methanomicrobium antiquum</name>
    <dbReference type="NCBI Taxonomy" id="487686"/>
    <lineage>
        <taxon>Archaea</taxon>
        <taxon>Methanobacteriati</taxon>
        <taxon>Methanobacteriota</taxon>
        <taxon>Stenosarchaea group</taxon>
        <taxon>Methanomicrobia</taxon>
        <taxon>Methanomicrobiales</taxon>
        <taxon>Methanomicrobiaceae</taxon>
        <taxon>Methanomicrobium</taxon>
    </lineage>
</organism>
<protein>
    <submittedName>
        <fullName evidence="2">DUF5803 family protein</fullName>
    </submittedName>
</protein>
<evidence type="ECO:0000313" key="2">
    <source>
        <dbReference type="EMBL" id="WFN36954.1"/>
    </source>
</evidence>
<reference evidence="2" key="1">
    <citation type="submission" date="2022-01" db="EMBL/GenBank/DDBJ databases">
        <title>Complete genome of Methanomicrobium antiquum DSM 21220.</title>
        <authorList>
            <person name="Chen S.-C."/>
            <person name="You Y.-T."/>
            <person name="Zhou Y.-Z."/>
            <person name="Lai M.-C."/>
        </authorList>
    </citation>
    <scope>NUCLEOTIDE SEQUENCE</scope>
    <source>
        <strain evidence="2">DSM 21220</strain>
    </source>
</reference>
<keyword evidence="1" id="KW-0812">Transmembrane</keyword>
<sequence length="210" mass="23667">MRTSNRDRSRFRVASCSIALILLSALLVFSASGLNASYFVYDNATGYHAAVEITDSERHDFIKPGILGEKVPLEVSNITLLYENQTSAEFKNIGRSISFEKGNYTVVFDAKVSNKNFQALFGTNYNITLHLPPGYDVRNPLLGMVSSGGNVETSELNGNETIIIEWTKKTFCEARFYDDFQLELLIIFGTFWMAIAVIFLVPYIMTRKKE</sequence>
<evidence type="ECO:0000313" key="3">
    <source>
        <dbReference type="Proteomes" id="UP001218895"/>
    </source>
</evidence>
<dbReference type="AlphaFoldDB" id="A0AAF0JLQ7"/>
<dbReference type="InterPro" id="IPR043826">
    <property type="entry name" value="DUF5803"/>
</dbReference>
<dbReference type="GeneID" id="79948875"/>
<keyword evidence="3" id="KW-1185">Reference proteome</keyword>
<feature type="transmembrane region" description="Helical" evidence="1">
    <location>
        <begin position="184"/>
        <end position="205"/>
    </location>
</feature>
<dbReference type="Proteomes" id="UP001218895">
    <property type="component" value="Chromosome"/>
</dbReference>
<dbReference type="EMBL" id="CP091092">
    <property type="protein sequence ID" value="WFN36954.1"/>
    <property type="molecule type" value="Genomic_DNA"/>
</dbReference>
<dbReference type="KEGG" id="manq:L1994_00725"/>
<dbReference type="RefSeq" id="WP_278099791.1">
    <property type="nucleotide sequence ID" value="NZ_CP091092.1"/>
</dbReference>
<proteinExistence type="predicted"/>
<dbReference type="Pfam" id="PF19119">
    <property type="entry name" value="DUF5803"/>
    <property type="match status" value="1"/>
</dbReference>
<accession>A0AAF0JLQ7</accession>
<keyword evidence="1" id="KW-1133">Transmembrane helix</keyword>
<name>A0AAF0JLQ7_9EURY</name>
<evidence type="ECO:0000256" key="1">
    <source>
        <dbReference type="SAM" id="Phobius"/>
    </source>
</evidence>
<gene>
    <name evidence="2" type="ORF">L1994_00725</name>
</gene>
<keyword evidence="1" id="KW-0472">Membrane</keyword>